<dbReference type="RefSeq" id="WP_161819516.1">
    <property type="nucleotide sequence ID" value="NZ_JAACJS010000015.1"/>
</dbReference>
<organism evidence="1 2">
    <name type="scientific">Sediminibacterium roseum</name>
    <dbReference type="NCBI Taxonomy" id="1978412"/>
    <lineage>
        <taxon>Bacteria</taxon>
        <taxon>Pseudomonadati</taxon>
        <taxon>Bacteroidota</taxon>
        <taxon>Chitinophagia</taxon>
        <taxon>Chitinophagales</taxon>
        <taxon>Chitinophagaceae</taxon>
        <taxon>Sediminibacterium</taxon>
    </lineage>
</organism>
<dbReference type="EMBL" id="JAACJS010000015">
    <property type="protein sequence ID" value="NCI51226.1"/>
    <property type="molecule type" value="Genomic_DNA"/>
</dbReference>
<evidence type="ECO:0000313" key="2">
    <source>
        <dbReference type="Proteomes" id="UP000753802"/>
    </source>
</evidence>
<keyword evidence="2" id="KW-1185">Reference proteome</keyword>
<gene>
    <name evidence="1" type="ORF">GWC95_14935</name>
</gene>
<dbReference type="Proteomes" id="UP000753802">
    <property type="component" value="Unassembled WGS sequence"/>
</dbReference>
<proteinExistence type="predicted"/>
<comment type="caution">
    <text evidence="1">The sequence shown here is derived from an EMBL/GenBank/DDBJ whole genome shotgun (WGS) entry which is preliminary data.</text>
</comment>
<sequence>MVEVFKTNVQEVAESQMIIGRLLERFPDKRINFDLSDCDRILRVEGEHVCIESVSQLVVAAGYFCEVLL</sequence>
<protein>
    <submittedName>
        <fullName evidence="1">Uncharacterized protein</fullName>
    </submittedName>
</protein>
<accession>A0ABW9ZVP9</accession>
<evidence type="ECO:0000313" key="1">
    <source>
        <dbReference type="EMBL" id="NCI51226.1"/>
    </source>
</evidence>
<name>A0ABW9ZVP9_9BACT</name>
<reference evidence="1 2" key="1">
    <citation type="submission" date="2020-01" db="EMBL/GenBank/DDBJ databases">
        <title>Genome analysis.</title>
        <authorList>
            <person name="Wu S."/>
            <person name="Wang G."/>
        </authorList>
    </citation>
    <scope>NUCLEOTIDE SEQUENCE [LARGE SCALE GENOMIC DNA]</scope>
    <source>
        <strain evidence="1 2">SYL130</strain>
    </source>
</reference>